<dbReference type="EnsemblMetazoa" id="AAEL005938-RA">
    <property type="protein sequence ID" value="AAEL005938-PA"/>
    <property type="gene ID" value="AAEL005938"/>
</dbReference>
<gene>
    <name evidence="12" type="primary">5567275</name>
</gene>
<dbReference type="GO" id="GO:0005634">
    <property type="term" value="C:nucleus"/>
    <property type="evidence" value="ECO:0007669"/>
    <property type="project" value="UniProtKB-SubCell"/>
</dbReference>
<evidence type="ECO:0000256" key="10">
    <source>
        <dbReference type="SAM" id="MobiDB-lite"/>
    </source>
</evidence>
<keyword evidence="13" id="KW-1185">Reference proteome</keyword>
<organism evidence="12 13">
    <name type="scientific">Aedes aegypti</name>
    <name type="common">Yellowfever mosquito</name>
    <name type="synonym">Culex aegypti</name>
    <dbReference type="NCBI Taxonomy" id="7159"/>
    <lineage>
        <taxon>Eukaryota</taxon>
        <taxon>Metazoa</taxon>
        <taxon>Ecdysozoa</taxon>
        <taxon>Arthropoda</taxon>
        <taxon>Hexapoda</taxon>
        <taxon>Insecta</taxon>
        <taxon>Pterygota</taxon>
        <taxon>Neoptera</taxon>
        <taxon>Endopterygota</taxon>
        <taxon>Diptera</taxon>
        <taxon>Nematocera</taxon>
        <taxon>Culicoidea</taxon>
        <taxon>Culicidae</taxon>
        <taxon>Culicinae</taxon>
        <taxon>Aedini</taxon>
        <taxon>Aedes</taxon>
        <taxon>Stegomyia</taxon>
    </lineage>
</organism>
<evidence type="ECO:0000256" key="3">
    <source>
        <dbReference type="ARBA" id="ARBA00022737"/>
    </source>
</evidence>
<sequence>MEQSCSSIADFWTSFKPVVPYAPSPDSYQLKAEAPVEYLDYLDIEAFYDSVTTGDGPTCYAKADSPFLWGQQAQNSSYSYVETDDGPLNQNNNEYCELTTFQHSEDNPQIEHYSLVAQEIIVHTIDESSLGVFEQKPEQNLPQGVPPVVSAHNMDEPDNPVTIKQELSEPIKSAPDEKVTSKQKVTSRLPLKKRRIVFRFHSSTGQHPCPACERTFNRPSHLTQHYNAHHTGPLDQRCEICGKRYRLQEDLEKHQLRHKEQNKSFGCEHCPKKFNYKFDMVRHVKAVHTEAPFKCQFCEKGVVRYDHLLLHENKHRRINNNAVAKEIAKKAKRAKTGKVVRVVSQNKKEKPEPDYKVDERLGINTHN</sequence>
<evidence type="ECO:0000313" key="12">
    <source>
        <dbReference type="EnsemblMetazoa" id="AAEL005938-PA"/>
    </source>
</evidence>
<evidence type="ECO:0000256" key="8">
    <source>
        <dbReference type="ARBA" id="ARBA00023163"/>
    </source>
</evidence>
<protein>
    <recommendedName>
        <fullName evidence="11">C2H2-type domain-containing protein</fullName>
    </recommendedName>
</protein>
<keyword evidence="8" id="KW-0804">Transcription</keyword>
<reference evidence="12" key="2">
    <citation type="submission" date="2020-05" db="UniProtKB">
        <authorList>
            <consortium name="EnsemblMetazoa"/>
        </authorList>
    </citation>
    <scope>IDENTIFICATION</scope>
    <source>
        <strain evidence="12">LVP_AGWG</strain>
    </source>
</reference>
<accession>A0A1S4FCB2</accession>
<evidence type="ECO:0000256" key="6">
    <source>
        <dbReference type="ARBA" id="ARBA00023015"/>
    </source>
</evidence>
<comment type="subcellular location">
    <subcellularLocation>
        <location evidence="1">Nucleus</location>
    </subcellularLocation>
</comment>
<dbReference type="Proteomes" id="UP000008820">
    <property type="component" value="Chromosome 3"/>
</dbReference>
<feature type="compositionally biased region" description="Basic and acidic residues" evidence="10">
    <location>
        <begin position="346"/>
        <end position="361"/>
    </location>
</feature>
<dbReference type="Pfam" id="PF00096">
    <property type="entry name" value="zf-C2H2"/>
    <property type="match status" value="2"/>
</dbReference>
<dbReference type="PANTHER" id="PTHR16515:SF49">
    <property type="entry name" value="GASTRULA ZINC FINGER PROTEIN XLCGF49.1-LIKE-RELATED"/>
    <property type="match status" value="1"/>
</dbReference>
<dbReference type="InterPro" id="IPR013087">
    <property type="entry name" value="Znf_C2H2_type"/>
</dbReference>
<dbReference type="InterPro" id="IPR036236">
    <property type="entry name" value="Znf_C2H2_sf"/>
</dbReference>
<evidence type="ECO:0000259" key="11">
    <source>
        <dbReference type="PROSITE" id="PS50157"/>
    </source>
</evidence>
<dbReference type="SMART" id="SM00355">
    <property type="entry name" value="ZnF_C2H2"/>
    <property type="match status" value="4"/>
</dbReference>
<keyword evidence="3" id="KW-0677">Repeat</keyword>
<evidence type="ECO:0000256" key="5">
    <source>
        <dbReference type="ARBA" id="ARBA00022833"/>
    </source>
</evidence>
<feature type="domain" description="C2H2-type" evidence="11">
    <location>
        <begin position="236"/>
        <end position="263"/>
    </location>
</feature>
<dbReference type="InParanoid" id="A0A1S4FCB2"/>
<feature type="domain" description="C2H2-type" evidence="11">
    <location>
        <begin position="207"/>
        <end position="235"/>
    </location>
</feature>
<dbReference type="OrthoDB" id="7743577at2759"/>
<dbReference type="Gene3D" id="3.30.160.60">
    <property type="entry name" value="Classic Zinc Finger"/>
    <property type="match status" value="2"/>
</dbReference>
<dbReference type="VEuPathDB" id="VectorBase:AAEL005938"/>
<evidence type="ECO:0000256" key="9">
    <source>
        <dbReference type="ARBA" id="ARBA00023242"/>
    </source>
</evidence>
<dbReference type="PROSITE" id="PS00028">
    <property type="entry name" value="ZINC_FINGER_C2H2_1"/>
    <property type="match status" value="4"/>
</dbReference>
<dbReference type="SUPFAM" id="SSF57667">
    <property type="entry name" value="beta-beta-alpha zinc fingers"/>
    <property type="match status" value="2"/>
</dbReference>
<evidence type="ECO:0000256" key="7">
    <source>
        <dbReference type="ARBA" id="ARBA00023125"/>
    </source>
</evidence>
<dbReference type="GO" id="GO:0008270">
    <property type="term" value="F:zinc ion binding"/>
    <property type="evidence" value="ECO:0007669"/>
    <property type="project" value="UniProtKB-KW"/>
</dbReference>
<proteinExistence type="predicted"/>
<evidence type="ECO:0000313" key="13">
    <source>
        <dbReference type="Proteomes" id="UP000008820"/>
    </source>
</evidence>
<keyword evidence="2" id="KW-0479">Metal-binding</keyword>
<keyword evidence="5" id="KW-0862">Zinc</keyword>
<keyword evidence="4" id="KW-0863">Zinc-finger</keyword>
<dbReference type="GO" id="GO:0010468">
    <property type="term" value="P:regulation of gene expression"/>
    <property type="evidence" value="ECO:0007669"/>
    <property type="project" value="TreeGrafter"/>
</dbReference>
<evidence type="ECO:0000256" key="1">
    <source>
        <dbReference type="ARBA" id="ARBA00004123"/>
    </source>
</evidence>
<keyword evidence="7" id="KW-0238">DNA-binding</keyword>
<evidence type="ECO:0000256" key="4">
    <source>
        <dbReference type="ARBA" id="ARBA00022771"/>
    </source>
</evidence>
<dbReference type="AlphaFoldDB" id="A0A1S4FCB2"/>
<keyword evidence="9" id="KW-0539">Nucleus</keyword>
<keyword evidence="6" id="KW-0805">Transcription regulation</keyword>
<dbReference type="PROSITE" id="PS50157">
    <property type="entry name" value="ZINC_FINGER_C2H2_2"/>
    <property type="match status" value="3"/>
</dbReference>
<dbReference type="PANTHER" id="PTHR16515">
    <property type="entry name" value="PR DOMAIN ZINC FINGER PROTEIN"/>
    <property type="match status" value="1"/>
</dbReference>
<feature type="region of interest" description="Disordered" evidence="10">
    <location>
        <begin position="343"/>
        <end position="367"/>
    </location>
</feature>
<feature type="domain" description="C2H2-type" evidence="11">
    <location>
        <begin position="265"/>
        <end position="289"/>
    </location>
</feature>
<evidence type="ECO:0000256" key="2">
    <source>
        <dbReference type="ARBA" id="ARBA00022723"/>
    </source>
</evidence>
<dbReference type="InterPro" id="IPR050331">
    <property type="entry name" value="Zinc_finger"/>
</dbReference>
<dbReference type="GO" id="GO:0003677">
    <property type="term" value="F:DNA binding"/>
    <property type="evidence" value="ECO:0007669"/>
    <property type="project" value="UniProtKB-KW"/>
</dbReference>
<reference evidence="12 13" key="1">
    <citation type="submission" date="2017-06" db="EMBL/GenBank/DDBJ databases">
        <title>Aedes aegypti genome working group (AGWG) sequencing and assembly.</title>
        <authorList>
            <consortium name="Aedes aegypti Genome Working Group (AGWG)"/>
            <person name="Matthews B.J."/>
        </authorList>
    </citation>
    <scope>NUCLEOTIDE SEQUENCE [LARGE SCALE GENOMIC DNA]</scope>
    <source>
        <strain evidence="12 13">LVP_AGWG</strain>
    </source>
</reference>
<name>A0A1S4FCB2_AEDAE</name>